<feature type="region of interest" description="Disordered" evidence="1">
    <location>
        <begin position="562"/>
        <end position="583"/>
    </location>
</feature>
<protein>
    <recommendedName>
        <fullName evidence="2">GmrSD restriction endonucleases N-terminal domain-containing protein</fullName>
    </recommendedName>
</protein>
<dbReference type="InParanoid" id="A0A409YTW0"/>
<gene>
    <name evidence="3" type="ORF">CVT24_002602</name>
</gene>
<feature type="region of interest" description="Disordered" evidence="1">
    <location>
        <begin position="602"/>
        <end position="662"/>
    </location>
</feature>
<comment type="caution">
    <text evidence="3">The sequence shown here is derived from an EMBL/GenBank/DDBJ whole genome shotgun (WGS) entry which is preliminary data.</text>
</comment>
<feature type="region of interest" description="Disordered" evidence="1">
    <location>
        <begin position="777"/>
        <end position="833"/>
    </location>
</feature>
<evidence type="ECO:0000313" key="3">
    <source>
        <dbReference type="EMBL" id="PPR06444.1"/>
    </source>
</evidence>
<dbReference type="Proteomes" id="UP000284842">
    <property type="component" value="Unassembled WGS sequence"/>
</dbReference>
<dbReference type="InterPro" id="IPR004919">
    <property type="entry name" value="GmrSD_N"/>
</dbReference>
<reference evidence="3 4" key="1">
    <citation type="journal article" date="2018" name="Evol. Lett.">
        <title>Horizontal gene cluster transfer increased hallucinogenic mushroom diversity.</title>
        <authorList>
            <person name="Reynolds H.T."/>
            <person name="Vijayakumar V."/>
            <person name="Gluck-Thaler E."/>
            <person name="Korotkin H.B."/>
            <person name="Matheny P.B."/>
            <person name="Slot J.C."/>
        </authorList>
    </citation>
    <scope>NUCLEOTIDE SEQUENCE [LARGE SCALE GENOMIC DNA]</scope>
    <source>
        <strain evidence="3 4">2629</strain>
    </source>
</reference>
<feature type="region of interest" description="Disordered" evidence="1">
    <location>
        <begin position="1"/>
        <end position="104"/>
    </location>
</feature>
<evidence type="ECO:0000313" key="4">
    <source>
        <dbReference type="Proteomes" id="UP000284842"/>
    </source>
</evidence>
<dbReference type="PANTHER" id="PTHR39639">
    <property type="entry name" value="CHROMOSOME 16, WHOLE GENOME SHOTGUN SEQUENCE"/>
    <property type="match status" value="1"/>
</dbReference>
<feature type="region of interest" description="Disordered" evidence="1">
    <location>
        <begin position="470"/>
        <end position="512"/>
    </location>
</feature>
<feature type="compositionally biased region" description="Low complexity" evidence="1">
    <location>
        <begin position="613"/>
        <end position="650"/>
    </location>
</feature>
<name>A0A409YTW0_9AGAR</name>
<feature type="non-terminal residue" evidence="3">
    <location>
        <position position="833"/>
    </location>
</feature>
<accession>A0A409YTW0</accession>
<dbReference type="Pfam" id="PF03235">
    <property type="entry name" value="GmrSD_N"/>
    <property type="match status" value="1"/>
</dbReference>
<dbReference type="STRING" id="181874.A0A409YTW0"/>
<feature type="domain" description="GmrSD restriction endonucleases N-terminal" evidence="2">
    <location>
        <begin position="131"/>
        <end position="284"/>
    </location>
</feature>
<feature type="region of interest" description="Disordered" evidence="1">
    <location>
        <begin position="340"/>
        <end position="386"/>
    </location>
</feature>
<dbReference type="OrthoDB" id="5419821at2759"/>
<dbReference type="AlphaFoldDB" id="A0A409YTW0"/>
<evidence type="ECO:0000256" key="1">
    <source>
        <dbReference type="SAM" id="MobiDB-lite"/>
    </source>
</evidence>
<organism evidence="3 4">
    <name type="scientific">Panaeolus cyanescens</name>
    <dbReference type="NCBI Taxonomy" id="181874"/>
    <lineage>
        <taxon>Eukaryota</taxon>
        <taxon>Fungi</taxon>
        <taxon>Dikarya</taxon>
        <taxon>Basidiomycota</taxon>
        <taxon>Agaricomycotina</taxon>
        <taxon>Agaricomycetes</taxon>
        <taxon>Agaricomycetidae</taxon>
        <taxon>Agaricales</taxon>
        <taxon>Agaricineae</taxon>
        <taxon>Galeropsidaceae</taxon>
        <taxon>Panaeolus</taxon>
    </lineage>
</organism>
<feature type="compositionally biased region" description="Polar residues" evidence="1">
    <location>
        <begin position="699"/>
        <end position="728"/>
    </location>
</feature>
<feature type="compositionally biased region" description="Low complexity" evidence="1">
    <location>
        <begin position="674"/>
        <end position="696"/>
    </location>
</feature>
<dbReference type="PANTHER" id="PTHR39639:SF1">
    <property type="entry name" value="DUF262 DOMAIN-CONTAINING PROTEIN"/>
    <property type="match status" value="1"/>
</dbReference>
<proteinExistence type="predicted"/>
<keyword evidence="4" id="KW-1185">Reference proteome</keyword>
<sequence length="833" mass="88176">MSDSPYSSELTSIDSSDSEYQAGGISASALSEDEYGPSHTDADMGDEEDEYASSTSRKKGKKTRTGAGAGGGVKGKPKSKSKTKTSTGKSAKSKKKADVGEGGSSSYRIRNALKVPRATTYTAQALYDQISSADIILDPEYQRDVVWPESKQIGIIDSVFRNFYIPPIIFAVKTHNDGSETKICIDGKQRLTSIHRFMDGRIPHKDAHTGEKLYFRHPTSTSTSISKHTTSSRKTIQLLPEKYKRLFSNKQIVCVEYQDITDKDEREVFQRVQLGMALTPAEKLQVISSPRAAFIRTLVTRHLKEDGPLGGSALEWDTTRGSDFRCVGQAIYYMDRFSGSSTSSTNTTGNNTSNANTNTTGNTSKTSNLKSSTKTSNTTLTSWTTPGAIPKAAGITQLEKWLNMEGAFSGRFKRGVRRAFRVFKSLVVGGWLRGGGGGGGGVKGTTTKVSPIEFQMMAVLIYVWLEMKGKGKGRDDDDMDVDSSSDEEESDDEESDDDGERRGKADDGVDKASLARVVQDMRDDVRRTHVDIRMNNRVGNHMLEFVKKVMDGRWVGDVGGVKGGGGENLKRKRSRGGGRKTMNSVSSVVFGEPVLLPSFTKKKTKGIPLPTPGAKTAAGASGSQTTAGTAGTTGASISAPPASASASTSGTGTGTGSGSSRLASLHAAKDVAQSLSSSSVVPATTTPTTTTTVLPAKPSNLSVTTSNLKTSGQTPRSAIVGNVSSSTPTTTTTTTTGMGMGMGARTTTAGGGNVQMSSPPIAPRSMVGLYESHTTANANANTHSNNTPNLNLNSNSNPNNTSMMSTSTSMTSLPSPIPSTASHRRTPSLAAST</sequence>
<feature type="compositionally biased region" description="Low complexity" evidence="1">
    <location>
        <begin position="777"/>
        <end position="814"/>
    </location>
</feature>
<feature type="compositionally biased region" description="Low complexity" evidence="1">
    <location>
        <begin position="7"/>
        <end position="19"/>
    </location>
</feature>
<feature type="compositionally biased region" description="Low complexity" evidence="1">
    <location>
        <begin position="729"/>
        <end position="748"/>
    </location>
</feature>
<evidence type="ECO:0000259" key="2">
    <source>
        <dbReference type="Pfam" id="PF03235"/>
    </source>
</evidence>
<dbReference type="EMBL" id="NHTK01000649">
    <property type="protein sequence ID" value="PPR06444.1"/>
    <property type="molecule type" value="Genomic_DNA"/>
</dbReference>
<feature type="compositionally biased region" description="Basic and acidic residues" evidence="1">
    <location>
        <begin position="499"/>
        <end position="510"/>
    </location>
</feature>
<feature type="compositionally biased region" description="Acidic residues" evidence="1">
    <location>
        <begin position="476"/>
        <end position="498"/>
    </location>
</feature>
<feature type="region of interest" description="Disordered" evidence="1">
    <location>
        <begin position="674"/>
        <end position="753"/>
    </location>
</feature>
<feature type="compositionally biased region" description="Low complexity" evidence="1">
    <location>
        <begin position="340"/>
        <end position="385"/>
    </location>
</feature>